<proteinExistence type="predicted"/>
<evidence type="ECO:0000313" key="2">
    <source>
        <dbReference type="WBParaSite" id="maker-unitig_5552-snap-gene-0.1-mRNA-1"/>
    </source>
</evidence>
<accession>A0A1I8FSC1</accession>
<dbReference type="AlphaFoldDB" id="A0A1I8FSC1"/>
<name>A0A1I8FSC1_9PLAT</name>
<evidence type="ECO:0000313" key="1">
    <source>
        <dbReference type="Proteomes" id="UP000095280"/>
    </source>
</evidence>
<reference evidence="2" key="1">
    <citation type="submission" date="2016-11" db="UniProtKB">
        <authorList>
            <consortium name="WormBaseParasite"/>
        </authorList>
    </citation>
    <scope>IDENTIFICATION</scope>
</reference>
<keyword evidence="1" id="KW-1185">Reference proteome</keyword>
<dbReference type="WBParaSite" id="maker-unitig_5552-snap-gene-0.1-mRNA-1">
    <property type="protein sequence ID" value="maker-unitig_5552-snap-gene-0.1-mRNA-1"/>
    <property type="gene ID" value="maker-unitig_5552-snap-gene-0.1"/>
</dbReference>
<sequence length="572" mass="62902">SYKLALEFRSDDKPSPVQRQGSAGGCAGAGRDYCHRTMLFFEGSCYLITPERLTPAEAFSIAKNYLGNVFTFLKTETTQPFPSLHSAKLFNSSSSYNDHCSRCALSVHWDSSNNPIFTCQSMDLNLPALIEFKQIPSNQRRLATAAVHNLRHAAAVSLVRLQHNVRLLSDQRLLFSVPPFCPACLTGLLCCIPSDNWRRIGACPPGPWVLLAALGVRGHQARCWCASGISFNGRLEESPRLRPLNPGTGASPPRNGAVPAITPARRFSLAHADEFRLMGGGERAPNSAGASSSYAPFLPTVVAISIPAKRNHTRRVRWSRCVFYFGDLAAYDSQEFSSTWRPPALSATRRAELVNDDQLVLLVLAGLIMPQRRPHQHRCGLAVLWRLHPECRTGCTASWLALVALRPPSKHAGTARCCPTPTPVDPRSVCALRPIAAICCAHALYRLGTRLCAITGFLETRSSPSRDLRAPRIPATAARRWSSIPDTSRTRRHHSSGREYFHAVLPWPATCMAMRWPEMEDFPYSSPVLMGLSFHAPARQKSCSGNMSGGVLGALPVPHQSSAEDERLIDRL</sequence>
<dbReference type="Proteomes" id="UP000095280">
    <property type="component" value="Unplaced"/>
</dbReference>
<protein>
    <submittedName>
        <fullName evidence="2">Longin domain-containing protein</fullName>
    </submittedName>
</protein>
<organism evidence="1 2">
    <name type="scientific">Macrostomum lignano</name>
    <dbReference type="NCBI Taxonomy" id="282301"/>
    <lineage>
        <taxon>Eukaryota</taxon>
        <taxon>Metazoa</taxon>
        <taxon>Spiralia</taxon>
        <taxon>Lophotrochozoa</taxon>
        <taxon>Platyhelminthes</taxon>
        <taxon>Rhabditophora</taxon>
        <taxon>Macrostomorpha</taxon>
        <taxon>Macrostomida</taxon>
        <taxon>Macrostomidae</taxon>
        <taxon>Macrostomum</taxon>
    </lineage>
</organism>